<feature type="domain" description="Putative auto-transporter adhesin head GIN" evidence="1">
    <location>
        <begin position="63"/>
        <end position="241"/>
    </location>
</feature>
<dbReference type="Gene3D" id="2.160.20.120">
    <property type="match status" value="1"/>
</dbReference>
<reference evidence="2 3" key="1">
    <citation type="submission" date="2019-05" db="EMBL/GenBank/DDBJ databases">
        <title>Georgenia *** sp. nov., and Georgenia *** sp. nov., isolated from the intestinal contents of plateau pika (Ochotona curzoniae) in the Qinghai-Tibet plateau of China.</title>
        <authorList>
            <person name="Tian Z."/>
        </authorList>
    </citation>
    <scope>NUCLEOTIDE SEQUENCE [LARGE SCALE GENOMIC DNA]</scope>
    <source>
        <strain evidence="2 3">Z443</strain>
    </source>
</reference>
<evidence type="ECO:0000313" key="2">
    <source>
        <dbReference type="EMBL" id="QDC26234.1"/>
    </source>
</evidence>
<dbReference type="InterPro" id="IPR021255">
    <property type="entry name" value="DUF2807"/>
</dbReference>
<gene>
    <name evidence="2" type="ORF">FE374_17915</name>
</gene>
<name>A0A5B8C714_9MICO</name>
<evidence type="ECO:0000259" key="1">
    <source>
        <dbReference type="Pfam" id="PF10988"/>
    </source>
</evidence>
<dbReference type="KEGG" id="gyu:FE374_17915"/>
<accession>A0A5B8C714</accession>
<dbReference type="AlphaFoldDB" id="A0A5B8C714"/>
<sequence length="256" mass="25610">MESLHTPAVALWQWTRGSGMRRNLRIGLAAGLTGGAAVLTACSAGIDAGPATSEERDVAGATAVVLATAGDLIIRQGETTGLTVTAGENILDQLSSDVRDGVLELGATGSRILGFGDVRYELVLPEVHAVTVTGSGDVEAGVETGTALELRSSGSGSISFHDVAVDDLTVEVTGSGTVRADGRAGTQRARITGSGDYAGEDLTSDSATVEVAGSGSADVAVDGTLDARVSGSGDITYTGDAQVNSQVSGSGSVSRR</sequence>
<dbReference type="Proteomes" id="UP000314616">
    <property type="component" value="Chromosome"/>
</dbReference>
<dbReference type="Pfam" id="PF10988">
    <property type="entry name" value="DUF2807"/>
    <property type="match status" value="1"/>
</dbReference>
<dbReference type="OrthoDB" id="7058210at2"/>
<dbReference type="EMBL" id="CP040915">
    <property type="protein sequence ID" value="QDC26234.1"/>
    <property type="molecule type" value="Genomic_DNA"/>
</dbReference>
<proteinExistence type="predicted"/>
<protein>
    <submittedName>
        <fullName evidence="2">DUF2807 domain-containing protein</fullName>
    </submittedName>
</protein>
<organism evidence="2 3">
    <name type="scientific">Georgenia yuyongxinii</name>
    <dbReference type="NCBI Taxonomy" id="2589797"/>
    <lineage>
        <taxon>Bacteria</taxon>
        <taxon>Bacillati</taxon>
        <taxon>Actinomycetota</taxon>
        <taxon>Actinomycetes</taxon>
        <taxon>Micrococcales</taxon>
        <taxon>Bogoriellaceae</taxon>
        <taxon>Georgenia</taxon>
    </lineage>
</organism>
<evidence type="ECO:0000313" key="3">
    <source>
        <dbReference type="Proteomes" id="UP000314616"/>
    </source>
</evidence>